<dbReference type="InParanoid" id="A0A1X7UYC7"/>
<proteinExistence type="predicted"/>
<reference evidence="2" key="1">
    <citation type="submission" date="2017-05" db="UniProtKB">
        <authorList>
            <consortium name="EnsemblMetazoa"/>
        </authorList>
    </citation>
    <scope>IDENTIFICATION</scope>
</reference>
<dbReference type="AlphaFoldDB" id="A0A1X7UYC7"/>
<dbReference type="EnsemblMetazoa" id="Aqu2.1.32372_001">
    <property type="protein sequence ID" value="Aqu2.1.32372_001"/>
    <property type="gene ID" value="Aqu2.1.32372"/>
</dbReference>
<sequence length="148" mass="16347">MAVNKLVKEKQSQKLVTILTDTHEETAGAGIADSTKRDEPCTETKPEAAIGIGDHDPITYYHQKDTLPCETLDACTPQEVSASRETSQERNENKEASPGYLIDSNETADVNLLANMEIEIGCSMLFQEARTVHSPKEPDCEYYGYTCS</sequence>
<feature type="compositionally biased region" description="Basic and acidic residues" evidence="1">
    <location>
        <begin position="86"/>
        <end position="95"/>
    </location>
</feature>
<feature type="region of interest" description="Disordered" evidence="1">
    <location>
        <begin position="77"/>
        <end position="102"/>
    </location>
</feature>
<accession>A0A1X7UYC7</accession>
<organism evidence="2">
    <name type="scientific">Amphimedon queenslandica</name>
    <name type="common">Sponge</name>
    <dbReference type="NCBI Taxonomy" id="400682"/>
    <lineage>
        <taxon>Eukaryota</taxon>
        <taxon>Metazoa</taxon>
        <taxon>Porifera</taxon>
        <taxon>Demospongiae</taxon>
        <taxon>Heteroscleromorpha</taxon>
        <taxon>Haplosclerida</taxon>
        <taxon>Niphatidae</taxon>
        <taxon>Amphimedon</taxon>
    </lineage>
</organism>
<protein>
    <submittedName>
        <fullName evidence="2">Uncharacterized protein</fullName>
    </submittedName>
</protein>
<evidence type="ECO:0000256" key="1">
    <source>
        <dbReference type="SAM" id="MobiDB-lite"/>
    </source>
</evidence>
<name>A0A1X7UYC7_AMPQE</name>
<evidence type="ECO:0000313" key="2">
    <source>
        <dbReference type="EnsemblMetazoa" id="Aqu2.1.32372_001"/>
    </source>
</evidence>